<protein>
    <submittedName>
        <fullName evidence="9">Putative RNA-binding protein 19</fullName>
    </submittedName>
</protein>
<feature type="domain" description="RRM" evidence="8">
    <location>
        <begin position="6"/>
        <end position="82"/>
    </location>
</feature>
<comment type="caution">
    <text evidence="9">The sequence shown here is derived from an EMBL/GenBank/DDBJ whole genome shotgun (WGS) entry which is preliminary data.</text>
</comment>
<gene>
    <name evidence="9" type="primary">RBM19</name>
    <name evidence="9" type="ORF">Anas_11203</name>
</gene>
<dbReference type="Pfam" id="PF00076">
    <property type="entry name" value="RRM_1"/>
    <property type="match status" value="5"/>
</dbReference>
<feature type="compositionally biased region" description="Basic and acidic residues" evidence="7">
    <location>
        <begin position="176"/>
        <end position="190"/>
    </location>
</feature>
<proteinExistence type="inferred from homology"/>
<evidence type="ECO:0000313" key="10">
    <source>
        <dbReference type="Proteomes" id="UP000326759"/>
    </source>
</evidence>
<dbReference type="PANTHER" id="PTHR48034">
    <property type="entry name" value="TRANSFORMER-2 SEX-DETERMINING PROTEIN-RELATED"/>
    <property type="match status" value="1"/>
</dbReference>
<dbReference type="SMART" id="SM00360">
    <property type="entry name" value="RRM"/>
    <property type="match status" value="5"/>
</dbReference>
<evidence type="ECO:0000313" key="9">
    <source>
        <dbReference type="EMBL" id="KAB7497452.1"/>
    </source>
</evidence>
<feature type="domain" description="RRM" evidence="8">
    <location>
        <begin position="531"/>
        <end position="603"/>
    </location>
</feature>
<evidence type="ECO:0000256" key="5">
    <source>
        <dbReference type="ARBA" id="ARBA00023242"/>
    </source>
</evidence>
<dbReference type="OrthoDB" id="439639at2759"/>
<feature type="domain" description="RRM" evidence="8">
    <location>
        <begin position="635"/>
        <end position="711"/>
    </location>
</feature>
<dbReference type="InterPro" id="IPR035979">
    <property type="entry name" value="RBD_domain_sf"/>
</dbReference>
<dbReference type="AlphaFoldDB" id="A0A5N5STV0"/>
<evidence type="ECO:0000256" key="7">
    <source>
        <dbReference type="SAM" id="MobiDB-lite"/>
    </source>
</evidence>
<feature type="region of interest" description="Disordered" evidence="7">
    <location>
        <begin position="176"/>
        <end position="218"/>
    </location>
</feature>
<feature type="compositionally biased region" description="Acidic residues" evidence="7">
    <location>
        <begin position="191"/>
        <end position="210"/>
    </location>
</feature>
<evidence type="ECO:0000256" key="6">
    <source>
        <dbReference type="PROSITE-ProRule" id="PRU00176"/>
    </source>
</evidence>
<keyword evidence="4 6" id="KW-0694">RNA-binding</keyword>
<feature type="region of interest" description="Disordered" evidence="7">
    <location>
        <begin position="430"/>
        <end position="451"/>
    </location>
</feature>
<dbReference type="InterPro" id="IPR050441">
    <property type="entry name" value="RBM"/>
</dbReference>
<organism evidence="9 10">
    <name type="scientific">Armadillidium nasatum</name>
    <dbReference type="NCBI Taxonomy" id="96803"/>
    <lineage>
        <taxon>Eukaryota</taxon>
        <taxon>Metazoa</taxon>
        <taxon>Ecdysozoa</taxon>
        <taxon>Arthropoda</taxon>
        <taxon>Crustacea</taxon>
        <taxon>Multicrustacea</taxon>
        <taxon>Malacostraca</taxon>
        <taxon>Eumalacostraca</taxon>
        <taxon>Peracarida</taxon>
        <taxon>Isopoda</taxon>
        <taxon>Oniscidea</taxon>
        <taxon>Crinocheta</taxon>
        <taxon>Armadillidiidae</taxon>
        <taxon>Armadillidium</taxon>
    </lineage>
</organism>
<comment type="subcellular location">
    <subcellularLocation>
        <location evidence="1">Nucleus</location>
    </subcellularLocation>
</comment>
<sequence>YSFEMSRIFVKQLPKNVTKEELMNHFAAAGQITDINLKFKKNGSFRRFAFIGFESEEAANEAFKFNNTYIKTSKIIVEQCLDLVYLYRFVCQSKSIDFDWIIFIIKRKKMLMQKVKSKTSNTLLKRKMKFQKEKLDTLMQNPNFIKYLKLNKRGTADLVDTLKDKFGDFKQEEVKGEESEKVKEEELKEEGSEEEESEEVKEEGSEEEESEPKNQSLANRNISDIEYLQCLIKASADEVANEKEKKANKWKTLYTVKVRTRERHTSKEKTGKIFTKKLLKDFFRPLTFSSLRIPRKVTSIAYVGFKTERNMKKALEKDKSFIGLDNNEPHWKVAEHKLQKEAEPVGDSGKLFVRNLWYSITENDLKELFETIGPIAEVTLPICKLTQRSKGFAHVTFVFPEHAVKAMNELDGKDLKGRILHILPSLSNEDEENNKEETSYQKKKKDEQKKNANNWHNWHTLFIGSKTVIDLMSQKDNTSKYEIFEDEQGASAAVSMAINEAQIVEETKKTLEENGVSLEAFSKTNVQRSSQVILVKNLPAKTAATELKEVFGKYGNLGRVVLPPSGVTAIIEFLNPSEAKEAFKELAYSRFKYLPLYLEWAPFEVFTSPAGKISPEKKIEKTKKNVEEKSPEENTTLYVKNMNFKTDEETLKTHFSKIGEVCSVMIAKRRMLSQGYGFVQFFKTYDADQALRVLQNSILDGHNLLIKKSEKKLVSRDSKLSKMVAKPGDPIEPKILIRNIPFQATYKEIKDLFETTGIVKLLRLPRKVGSTEHRGFGFIEFVTMEEAKNAMTSLGASTHLYGRRLVLEWANEDETVEQLRLKTAEKFLASAPPKKKLKLATNNEVGAL</sequence>
<feature type="non-terminal residue" evidence="9">
    <location>
        <position position="1"/>
    </location>
</feature>
<dbReference type="GO" id="GO:0003723">
    <property type="term" value="F:RNA binding"/>
    <property type="evidence" value="ECO:0007669"/>
    <property type="project" value="UniProtKB-UniRule"/>
</dbReference>
<dbReference type="PROSITE" id="PS50102">
    <property type="entry name" value="RRM"/>
    <property type="match status" value="5"/>
</dbReference>
<reference evidence="9 10" key="1">
    <citation type="journal article" date="2019" name="PLoS Biol.">
        <title>Sex chromosomes control vertical transmission of feminizing Wolbachia symbionts in an isopod.</title>
        <authorList>
            <person name="Becking T."/>
            <person name="Chebbi M.A."/>
            <person name="Giraud I."/>
            <person name="Moumen B."/>
            <person name="Laverre T."/>
            <person name="Caubet Y."/>
            <person name="Peccoud J."/>
            <person name="Gilbert C."/>
            <person name="Cordaux R."/>
        </authorList>
    </citation>
    <scope>NUCLEOTIDE SEQUENCE [LARGE SCALE GENOMIC DNA]</scope>
    <source>
        <strain evidence="9">ANa2</strain>
        <tissue evidence="9">Whole body excluding digestive tract and cuticle</tissue>
    </source>
</reference>
<feature type="domain" description="RRM" evidence="8">
    <location>
        <begin position="733"/>
        <end position="812"/>
    </location>
</feature>
<evidence type="ECO:0000259" key="8">
    <source>
        <dbReference type="PROSITE" id="PS50102"/>
    </source>
</evidence>
<feature type="compositionally biased region" description="Basic and acidic residues" evidence="7">
    <location>
        <begin position="435"/>
        <end position="450"/>
    </location>
</feature>
<dbReference type="GO" id="GO:0005634">
    <property type="term" value="C:nucleus"/>
    <property type="evidence" value="ECO:0007669"/>
    <property type="project" value="UniProtKB-SubCell"/>
</dbReference>
<accession>A0A5N5STV0</accession>
<dbReference type="SUPFAM" id="SSF54928">
    <property type="entry name" value="RNA-binding domain, RBD"/>
    <property type="match status" value="3"/>
</dbReference>
<dbReference type="FunFam" id="3.30.70.330:FF:000277">
    <property type="entry name" value="RNA binding motif protein 19"/>
    <property type="match status" value="1"/>
</dbReference>
<comment type="similarity">
    <text evidence="2">Belongs to the RRM MRD1 family.</text>
</comment>
<evidence type="ECO:0000256" key="3">
    <source>
        <dbReference type="ARBA" id="ARBA00022737"/>
    </source>
</evidence>
<keyword evidence="10" id="KW-1185">Reference proteome</keyword>
<name>A0A5N5STV0_9CRUS</name>
<dbReference type="EMBL" id="SEYY01020263">
    <property type="protein sequence ID" value="KAB7497452.1"/>
    <property type="molecule type" value="Genomic_DNA"/>
</dbReference>
<evidence type="ECO:0000256" key="2">
    <source>
        <dbReference type="ARBA" id="ARBA00008033"/>
    </source>
</evidence>
<keyword evidence="5" id="KW-0539">Nucleus</keyword>
<dbReference type="InterPro" id="IPR000504">
    <property type="entry name" value="RRM_dom"/>
</dbReference>
<keyword evidence="3" id="KW-0677">Repeat</keyword>
<dbReference type="Proteomes" id="UP000326759">
    <property type="component" value="Unassembled WGS sequence"/>
</dbReference>
<dbReference type="InterPro" id="IPR012677">
    <property type="entry name" value="Nucleotide-bd_a/b_plait_sf"/>
</dbReference>
<dbReference type="Gene3D" id="3.30.70.330">
    <property type="match status" value="5"/>
</dbReference>
<evidence type="ECO:0000256" key="4">
    <source>
        <dbReference type="ARBA" id="ARBA00022884"/>
    </source>
</evidence>
<feature type="domain" description="RRM" evidence="8">
    <location>
        <begin position="349"/>
        <end position="427"/>
    </location>
</feature>
<evidence type="ECO:0000256" key="1">
    <source>
        <dbReference type="ARBA" id="ARBA00004123"/>
    </source>
</evidence>